<organism evidence="2 3">
    <name type="scientific">Mucuna pruriens</name>
    <name type="common">Velvet bean</name>
    <name type="synonym">Dolichos pruriens</name>
    <dbReference type="NCBI Taxonomy" id="157652"/>
    <lineage>
        <taxon>Eukaryota</taxon>
        <taxon>Viridiplantae</taxon>
        <taxon>Streptophyta</taxon>
        <taxon>Embryophyta</taxon>
        <taxon>Tracheophyta</taxon>
        <taxon>Spermatophyta</taxon>
        <taxon>Magnoliopsida</taxon>
        <taxon>eudicotyledons</taxon>
        <taxon>Gunneridae</taxon>
        <taxon>Pentapetalae</taxon>
        <taxon>rosids</taxon>
        <taxon>fabids</taxon>
        <taxon>Fabales</taxon>
        <taxon>Fabaceae</taxon>
        <taxon>Papilionoideae</taxon>
        <taxon>50 kb inversion clade</taxon>
        <taxon>NPAAA clade</taxon>
        <taxon>indigoferoid/millettioid clade</taxon>
        <taxon>Phaseoleae</taxon>
        <taxon>Mucuna</taxon>
    </lineage>
</organism>
<protein>
    <submittedName>
        <fullName evidence="2">Uncharacterized protein</fullName>
    </submittedName>
</protein>
<dbReference type="AlphaFoldDB" id="A0A371H665"/>
<proteinExistence type="predicted"/>
<accession>A0A371H665</accession>
<evidence type="ECO:0000313" key="2">
    <source>
        <dbReference type="EMBL" id="RDX98261.1"/>
    </source>
</evidence>
<comment type="caution">
    <text evidence="2">The sequence shown here is derived from an EMBL/GenBank/DDBJ whole genome shotgun (WGS) entry which is preliminary data.</text>
</comment>
<feature type="non-terminal residue" evidence="2">
    <location>
        <position position="1"/>
    </location>
</feature>
<feature type="compositionally biased region" description="Basic and acidic residues" evidence="1">
    <location>
        <begin position="99"/>
        <end position="114"/>
    </location>
</feature>
<evidence type="ECO:0000313" key="3">
    <source>
        <dbReference type="Proteomes" id="UP000257109"/>
    </source>
</evidence>
<feature type="region of interest" description="Disordered" evidence="1">
    <location>
        <begin position="33"/>
        <end position="114"/>
    </location>
</feature>
<dbReference type="Proteomes" id="UP000257109">
    <property type="component" value="Unassembled WGS sequence"/>
</dbReference>
<feature type="compositionally biased region" description="Polar residues" evidence="1">
    <location>
        <begin position="83"/>
        <end position="98"/>
    </location>
</feature>
<reference evidence="2" key="1">
    <citation type="submission" date="2018-05" db="EMBL/GenBank/DDBJ databases">
        <title>Draft genome of Mucuna pruriens seed.</title>
        <authorList>
            <person name="Nnadi N.E."/>
            <person name="Vos R."/>
            <person name="Hasami M.H."/>
            <person name="Devisetty U.K."/>
            <person name="Aguiy J.C."/>
        </authorList>
    </citation>
    <scope>NUCLEOTIDE SEQUENCE [LARGE SCALE GENOMIC DNA]</scope>
    <source>
        <strain evidence="2">JCA_2017</strain>
    </source>
</reference>
<feature type="region of interest" description="Disordered" evidence="1">
    <location>
        <begin position="130"/>
        <end position="151"/>
    </location>
</feature>
<keyword evidence="3" id="KW-1185">Reference proteome</keyword>
<evidence type="ECO:0000256" key="1">
    <source>
        <dbReference type="SAM" id="MobiDB-lite"/>
    </source>
</evidence>
<gene>
    <name evidence="2" type="ORF">CR513_18848</name>
</gene>
<name>A0A371H665_MUCPR</name>
<sequence>MKAERTKAEIASAYQALNPHQVSQLLLKAEYHSNNLNQKQTETKADSAHQVPTPDQAAFPCDHSQQSPSGVGGEIVEGPPATQEGNWNLNKGRSSSNKETTKEAASEHPPRCEKEVTKLGIVKRTLDQPRAHHDKMHYHISQNQGYNVAKDKVGYESDLSLYKQRGKRSNGE</sequence>
<dbReference type="EMBL" id="QJKJ01003486">
    <property type="protein sequence ID" value="RDX98261.1"/>
    <property type="molecule type" value="Genomic_DNA"/>
</dbReference>